<name>A0A9X4MD94_9BACT</name>
<comment type="caution">
    <text evidence="1">The sequence shown here is derived from an EMBL/GenBank/DDBJ whole genome shotgun (WGS) entry which is preliminary data.</text>
</comment>
<dbReference type="EMBL" id="JAPHEH010000001">
    <property type="protein sequence ID" value="MDG4475469.1"/>
    <property type="molecule type" value="Genomic_DNA"/>
</dbReference>
<evidence type="ECO:0000313" key="1">
    <source>
        <dbReference type="EMBL" id="MDG4475469.1"/>
    </source>
</evidence>
<dbReference type="Gene3D" id="1.20.1260.10">
    <property type="match status" value="1"/>
</dbReference>
<keyword evidence="2" id="KW-1185">Reference proteome</keyword>
<reference evidence="1" key="2">
    <citation type="submission" date="2022-10" db="EMBL/GenBank/DDBJ databases">
        <authorList>
            <person name="Aronson H.S."/>
        </authorList>
    </citation>
    <scope>NUCLEOTIDE SEQUENCE</scope>
    <source>
        <strain evidence="1">RS19-109</strain>
    </source>
</reference>
<organism evidence="1 2">
    <name type="scientific">Thiovibrio frasassiensis</name>
    <dbReference type="NCBI Taxonomy" id="2984131"/>
    <lineage>
        <taxon>Bacteria</taxon>
        <taxon>Pseudomonadati</taxon>
        <taxon>Thermodesulfobacteriota</taxon>
        <taxon>Desulfobulbia</taxon>
        <taxon>Desulfobulbales</taxon>
        <taxon>Thiovibrionaceae</taxon>
        <taxon>Thiovibrio</taxon>
    </lineage>
</organism>
<dbReference type="InterPro" id="IPR012347">
    <property type="entry name" value="Ferritin-like"/>
</dbReference>
<dbReference type="AlphaFoldDB" id="A0A9X4MD94"/>
<evidence type="ECO:0008006" key="3">
    <source>
        <dbReference type="Google" id="ProtNLM"/>
    </source>
</evidence>
<accession>A0A9X4MD94</accession>
<sequence>MEMDSIGQLMDTSEKLEKGIAELYSLFSQALPQDREFWTQLSFEEKNHAALIASIKETFVPLGKEFPTEILAWSRNEVDKANKIVTDCLSAFTESAQDREKIFNLALELELAAGEIHFQCFMKKKPSTMLEEMFQQLNMEDKDHSLRLHAYMKKHGITIHKRTIFPGESEACRE</sequence>
<reference evidence="1" key="1">
    <citation type="journal article" date="2022" name="bioRxiv">
        <title>Thiovibrio frasassiensisgen. nov., sp. nov., an autotrophic, elemental sulfur disproportionating bacterium isolated from sulfidic karst sediment, and proposal of Thiovibrionaceae fam. nov.</title>
        <authorList>
            <person name="Aronson H."/>
            <person name="Thomas C."/>
            <person name="Bhattacharyya M."/>
            <person name="Eckstein S."/>
            <person name="Jensen S."/>
            <person name="Barco R."/>
            <person name="Macalady J."/>
            <person name="Amend J."/>
        </authorList>
    </citation>
    <scope>NUCLEOTIDE SEQUENCE</scope>
    <source>
        <strain evidence="1">RS19-109</strain>
    </source>
</reference>
<protein>
    <recommendedName>
        <fullName evidence="3">Rubrerythrin diiron-binding domain-containing protein</fullName>
    </recommendedName>
</protein>
<dbReference type="InterPro" id="IPR009078">
    <property type="entry name" value="Ferritin-like_SF"/>
</dbReference>
<proteinExistence type="predicted"/>
<gene>
    <name evidence="1" type="ORF">OLX77_04765</name>
</gene>
<evidence type="ECO:0000313" key="2">
    <source>
        <dbReference type="Proteomes" id="UP001154240"/>
    </source>
</evidence>
<dbReference type="Proteomes" id="UP001154240">
    <property type="component" value="Unassembled WGS sequence"/>
</dbReference>
<dbReference type="SUPFAM" id="SSF47240">
    <property type="entry name" value="Ferritin-like"/>
    <property type="match status" value="1"/>
</dbReference>
<dbReference type="RefSeq" id="WP_307632442.1">
    <property type="nucleotide sequence ID" value="NZ_JAPHEH010000001.1"/>
</dbReference>